<reference evidence="1 2" key="1">
    <citation type="journal article" date="2018" name="Nat. Ecol. Evol.">
        <title>Pezizomycetes genomes reveal the molecular basis of ectomycorrhizal truffle lifestyle.</title>
        <authorList>
            <person name="Murat C."/>
            <person name="Payen T."/>
            <person name="Noel B."/>
            <person name="Kuo A."/>
            <person name="Morin E."/>
            <person name="Chen J."/>
            <person name="Kohler A."/>
            <person name="Krizsan K."/>
            <person name="Balestrini R."/>
            <person name="Da Silva C."/>
            <person name="Montanini B."/>
            <person name="Hainaut M."/>
            <person name="Levati E."/>
            <person name="Barry K.W."/>
            <person name="Belfiori B."/>
            <person name="Cichocki N."/>
            <person name="Clum A."/>
            <person name="Dockter R.B."/>
            <person name="Fauchery L."/>
            <person name="Guy J."/>
            <person name="Iotti M."/>
            <person name="Le Tacon F."/>
            <person name="Lindquist E.A."/>
            <person name="Lipzen A."/>
            <person name="Malagnac F."/>
            <person name="Mello A."/>
            <person name="Molinier V."/>
            <person name="Miyauchi S."/>
            <person name="Poulain J."/>
            <person name="Riccioni C."/>
            <person name="Rubini A."/>
            <person name="Sitrit Y."/>
            <person name="Splivallo R."/>
            <person name="Traeger S."/>
            <person name="Wang M."/>
            <person name="Zifcakova L."/>
            <person name="Wipf D."/>
            <person name="Zambonelli A."/>
            <person name="Paolocci F."/>
            <person name="Nowrousian M."/>
            <person name="Ottonello S."/>
            <person name="Baldrian P."/>
            <person name="Spatafora J.W."/>
            <person name="Henrissat B."/>
            <person name="Nagy L.G."/>
            <person name="Aury J.M."/>
            <person name="Wincker P."/>
            <person name="Grigoriev I.V."/>
            <person name="Bonfante P."/>
            <person name="Martin F.M."/>
        </authorList>
    </citation>
    <scope>NUCLEOTIDE SEQUENCE [LARGE SCALE GENOMIC DNA]</scope>
    <source>
        <strain evidence="1 2">120613-1</strain>
    </source>
</reference>
<evidence type="ECO:0000313" key="1">
    <source>
        <dbReference type="EMBL" id="RPA95643.1"/>
    </source>
</evidence>
<keyword evidence="2" id="KW-1185">Reference proteome</keyword>
<sequence>MTSNLQGIATQAKTQRVKQINSSTKNAISLTSINLTTSLVELSIINKFDCSAKGCTLSFSHKKSQSGSLTAHIDWMTKVKCDDKHRIA</sequence>
<accession>A0A3N4JBI8</accession>
<dbReference type="AlphaFoldDB" id="A0A3N4JBI8"/>
<evidence type="ECO:0000313" key="2">
    <source>
        <dbReference type="Proteomes" id="UP000276215"/>
    </source>
</evidence>
<gene>
    <name evidence="1" type="ORF">L873DRAFT_1812615</name>
</gene>
<dbReference type="EMBL" id="ML120423">
    <property type="protein sequence ID" value="RPA95643.1"/>
    <property type="molecule type" value="Genomic_DNA"/>
</dbReference>
<dbReference type="Proteomes" id="UP000276215">
    <property type="component" value="Unassembled WGS sequence"/>
</dbReference>
<name>A0A3N4JBI8_9PEZI</name>
<proteinExistence type="predicted"/>
<organism evidence="1 2">
    <name type="scientific">Choiromyces venosus 120613-1</name>
    <dbReference type="NCBI Taxonomy" id="1336337"/>
    <lineage>
        <taxon>Eukaryota</taxon>
        <taxon>Fungi</taxon>
        <taxon>Dikarya</taxon>
        <taxon>Ascomycota</taxon>
        <taxon>Pezizomycotina</taxon>
        <taxon>Pezizomycetes</taxon>
        <taxon>Pezizales</taxon>
        <taxon>Tuberaceae</taxon>
        <taxon>Choiromyces</taxon>
    </lineage>
</organism>
<protein>
    <submittedName>
        <fullName evidence="1">Uncharacterized protein</fullName>
    </submittedName>
</protein>